<dbReference type="InterPro" id="IPR002523">
    <property type="entry name" value="MgTranspt_CorA/ZnTranspt_ZntB"/>
</dbReference>
<feature type="compositionally biased region" description="Basic and acidic residues" evidence="12">
    <location>
        <begin position="347"/>
        <end position="367"/>
    </location>
</feature>
<evidence type="ECO:0000256" key="1">
    <source>
        <dbReference type="ARBA" id="ARBA00004651"/>
    </source>
</evidence>
<dbReference type="Pfam" id="PF01544">
    <property type="entry name" value="CorA"/>
    <property type="match status" value="1"/>
</dbReference>
<dbReference type="Proteomes" id="UP000424673">
    <property type="component" value="Chromosome"/>
</dbReference>
<feature type="transmembrane region" description="Helical" evidence="13">
    <location>
        <begin position="282"/>
        <end position="302"/>
    </location>
</feature>
<feature type="transmembrane region" description="Helical" evidence="13">
    <location>
        <begin position="317"/>
        <end position="336"/>
    </location>
</feature>
<reference evidence="14 15" key="2">
    <citation type="journal article" date="2021" name="AMB Express">
        <title>Isolation and characterisation of Methylocystis spp. for poly-3-hydroxybutyrate production using waste methane feedstocks.</title>
        <authorList>
            <person name="Rumah B.L."/>
            <person name="Stead C.E."/>
            <person name="Claxton Stevens B.H."/>
            <person name="Minton N.P."/>
            <person name="Grosse-Honebrink A."/>
            <person name="Zhang Y."/>
        </authorList>
    </citation>
    <scope>NUCLEOTIDE SEQUENCE [LARGE SCALE GENOMIC DNA]</scope>
    <source>
        <strain evidence="14 15">BRCS1</strain>
    </source>
</reference>
<keyword evidence="3" id="KW-0813">Transport</keyword>
<evidence type="ECO:0000256" key="4">
    <source>
        <dbReference type="ARBA" id="ARBA00022475"/>
    </source>
</evidence>
<evidence type="ECO:0000256" key="7">
    <source>
        <dbReference type="ARBA" id="ARBA00022833"/>
    </source>
</evidence>
<protein>
    <submittedName>
        <fullName evidence="14">Magnesium transporter CorA</fullName>
    </submittedName>
</protein>
<dbReference type="Gene3D" id="1.20.58.340">
    <property type="entry name" value="Magnesium transport protein CorA, transmembrane region"/>
    <property type="match status" value="2"/>
</dbReference>
<evidence type="ECO:0000313" key="15">
    <source>
        <dbReference type="Proteomes" id="UP000424673"/>
    </source>
</evidence>
<organism evidence="14 15">
    <name type="scientific">Methylocystis rosea</name>
    <dbReference type="NCBI Taxonomy" id="173366"/>
    <lineage>
        <taxon>Bacteria</taxon>
        <taxon>Pseudomonadati</taxon>
        <taxon>Pseudomonadota</taxon>
        <taxon>Alphaproteobacteria</taxon>
        <taxon>Hyphomicrobiales</taxon>
        <taxon>Methylocystaceae</taxon>
        <taxon>Methylocystis</taxon>
    </lineage>
</organism>
<dbReference type="Gene3D" id="3.30.460.20">
    <property type="entry name" value="CorA soluble domain-like"/>
    <property type="match status" value="1"/>
</dbReference>
<keyword evidence="10 13" id="KW-0472">Membrane</keyword>
<keyword evidence="11" id="KW-0175">Coiled coil</keyword>
<keyword evidence="6 13" id="KW-0812">Transmembrane</keyword>
<evidence type="ECO:0000313" key="14">
    <source>
        <dbReference type="EMBL" id="QGM94372.1"/>
    </source>
</evidence>
<proteinExistence type="inferred from homology"/>
<dbReference type="SUPFAM" id="SSF144083">
    <property type="entry name" value="Magnesium transport protein CorA, transmembrane region"/>
    <property type="match status" value="1"/>
</dbReference>
<keyword evidence="15" id="KW-1185">Reference proteome</keyword>
<dbReference type="InterPro" id="IPR045861">
    <property type="entry name" value="CorA_cytoplasmic_dom"/>
</dbReference>
<dbReference type="PANTHER" id="PTHR46494:SF3">
    <property type="entry name" value="ZINC TRANSPORT PROTEIN ZNTB"/>
    <property type="match status" value="1"/>
</dbReference>
<evidence type="ECO:0000256" key="8">
    <source>
        <dbReference type="ARBA" id="ARBA00022989"/>
    </source>
</evidence>
<evidence type="ECO:0000256" key="11">
    <source>
        <dbReference type="SAM" id="Coils"/>
    </source>
</evidence>
<dbReference type="InterPro" id="IPR045863">
    <property type="entry name" value="CorA_TM1_TM2"/>
</dbReference>
<feature type="coiled-coil region" evidence="11">
    <location>
        <begin position="216"/>
        <end position="276"/>
    </location>
</feature>
<dbReference type="PANTHER" id="PTHR46494">
    <property type="entry name" value="CORA FAMILY METAL ION TRANSPORTER (EUROFUNG)"/>
    <property type="match status" value="1"/>
</dbReference>
<keyword evidence="4" id="KW-1003">Cell membrane</keyword>
<evidence type="ECO:0000256" key="12">
    <source>
        <dbReference type="SAM" id="MobiDB-lite"/>
    </source>
</evidence>
<comment type="subcellular location">
    <subcellularLocation>
        <location evidence="1">Cell membrane</location>
        <topology evidence="1">Multi-pass membrane protein</topology>
    </subcellularLocation>
</comment>
<sequence>MSAAMSIDRLAQAPRADIPGCLWFVRFNHAGEAEPGTAEDFANLGAPREGFLWLHMDLADVRSRPLLARIPALSEDARDSLCDPIDHQHLEYSEGIVSGALLDYERDLGGPTSRTDYVRFASGASFFISARRLPMDSVEATHIAINRGARLTSPIHLFELLTDALIDGLARKAAELGAAFDRVEDRIIDQRGRQARPALSAARRDAVRLARQISGLSSTVARLETIEEEVDEQRDNDLRDAAARLVQHAGALTQDVTSLQERARLLQDELNALLSLETNDRLYVLTLTTMLLLPATFVTGYFGMNTKNLLFAEDDNGTLYATILCVLASATALFLMRRWGLAGAPESEDHRPAGPERRDDRPADRSF</sequence>
<evidence type="ECO:0000256" key="3">
    <source>
        <dbReference type="ARBA" id="ARBA00022448"/>
    </source>
</evidence>
<gene>
    <name evidence="14" type="ORF">F7D13_10205</name>
</gene>
<evidence type="ECO:0000256" key="10">
    <source>
        <dbReference type="ARBA" id="ARBA00023136"/>
    </source>
</evidence>
<evidence type="ECO:0000256" key="9">
    <source>
        <dbReference type="ARBA" id="ARBA00023065"/>
    </source>
</evidence>
<evidence type="ECO:0000256" key="13">
    <source>
        <dbReference type="SAM" id="Phobius"/>
    </source>
</evidence>
<keyword evidence="9" id="KW-0406">Ion transport</keyword>
<dbReference type="EMBL" id="CP044328">
    <property type="protein sequence ID" value="QGM94372.1"/>
    <property type="molecule type" value="Genomic_DNA"/>
</dbReference>
<dbReference type="SUPFAM" id="SSF143865">
    <property type="entry name" value="CorA soluble domain-like"/>
    <property type="match status" value="1"/>
</dbReference>
<evidence type="ECO:0000256" key="5">
    <source>
        <dbReference type="ARBA" id="ARBA00022519"/>
    </source>
</evidence>
<keyword evidence="5" id="KW-0997">Cell inner membrane</keyword>
<name>A0ABX6EKG2_9HYPH</name>
<accession>A0ABX6EKG2</accession>
<feature type="region of interest" description="Disordered" evidence="12">
    <location>
        <begin position="344"/>
        <end position="367"/>
    </location>
</feature>
<keyword evidence="7" id="KW-0862">Zinc</keyword>
<comment type="similarity">
    <text evidence="2">Belongs to the CorA metal ion transporter (MIT) (TC 1.A.35) family.</text>
</comment>
<evidence type="ECO:0000256" key="6">
    <source>
        <dbReference type="ARBA" id="ARBA00022692"/>
    </source>
</evidence>
<reference evidence="15" key="1">
    <citation type="submission" date="2019-09" db="EMBL/GenBank/DDBJ databases">
        <title>Isolation and complete genome sequencing of Methylocystis species.</title>
        <authorList>
            <person name="Rumah B.L."/>
            <person name="Stead C.E."/>
            <person name="Stevens B.C."/>
            <person name="Minton N.P."/>
            <person name="Grosse-Honebrink A."/>
            <person name="Zhang Y."/>
        </authorList>
    </citation>
    <scope>NUCLEOTIDE SEQUENCE [LARGE SCALE GENOMIC DNA]</scope>
    <source>
        <strain evidence="15">BRCS1</strain>
    </source>
</reference>
<evidence type="ECO:0000256" key="2">
    <source>
        <dbReference type="ARBA" id="ARBA00009765"/>
    </source>
</evidence>
<keyword evidence="8 13" id="KW-1133">Transmembrane helix</keyword>